<dbReference type="InterPro" id="IPR050564">
    <property type="entry name" value="F420-G6PD/mer"/>
</dbReference>
<dbReference type="KEGG" id="whr:OG579_08470"/>
<evidence type="ECO:0000259" key="2">
    <source>
        <dbReference type="Pfam" id="PF00296"/>
    </source>
</evidence>
<dbReference type="RefSeq" id="WP_328858772.1">
    <property type="nucleotide sequence ID" value="NZ_CP108021.1"/>
</dbReference>
<feature type="domain" description="Luciferase-like" evidence="2">
    <location>
        <begin position="3"/>
        <end position="324"/>
    </location>
</feature>
<dbReference type="Proteomes" id="UP001432128">
    <property type="component" value="Chromosome"/>
</dbReference>
<dbReference type="NCBIfam" id="TIGR03559">
    <property type="entry name" value="F420_Rv3520c"/>
    <property type="match status" value="1"/>
</dbReference>
<dbReference type="PANTHER" id="PTHR43244:SF1">
    <property type="entry name" value="5,10-METHYLENETETRAHYDROMETHANOPTERIN REDUCTASE"/>
    <property type="match status" value="1"/>
</dbReference>
<evidence type="ECO:0000256" key="1">
    <source>
        <dbReference type="ARBA" id="ARBA00023002"/>
    </source>
</evidence>
<protein>
    <submittedName>
        <fullName evidence="3">LLM class F420-dependent oxidoreductase</fullName>
    </submittedName>
</protein>
<dbReference type="Pfam" id="PF00296">
    <property type="entry name" value="Bac_luciferase"/>
    <property type="match status" value="1"/>
</dbReference>
<reference evidence="3 4" key="1">
    <citation type="submission" date="2022-10" db="EMBL/GenBank/DDBJ databases">
        <title>The complete genomes of actinobacterial strains from the NBC collection.</title>
        <authorList>
            <person name="Joergensen T.S."/>
            <person name="Alvarez Arevalo M."/>
            <person name="Sterndorff E.B."/>
            <person name="Faurdal D."/>
            <person name="Vuksanovic O."/>
            <person name="Mourched A.-S."/>
            <person name="Charusanti P."/>
            <person name="Shaw S."/>
            <person name="Blin K."/>
            <person name="Weber T."/>
        </authorList>
    </citation>
    <scope>NUCLEOTIDE SEQUENCE [LARGE SCALE GENOMIC DNA]</scope>
    <source>
        <strain evidence="3 4">NBC_00319</strain>
    </source>
</reference>
<dbReference type="PANTHER" id="PTHR43244">
    <property type="match status" value="1"/>
</dbReference>
<dbReference type="EMBL" id="CP108021">
    <property type="protein sequence ID" value="WUM21787.1"/>
    <property type="molecule type" value="Genomic_DNA"/>
</dbReference>
<dbReference type="GO" id="GO:0016705">
    <property type="term" value="F:oxidoreductase activity, acting on paired donors, with incorporation or reduction of molecular oxygen"/>
    <property type="evidence" value="ECO:0007669"/>
    <property type="project" value="InterPro"/>
</dbReference>
<proteinExistence type="predicted"/>
<dbReference type="InterPro" id="IPR036661">
    <property type="entry name" value="Luciferase-like_sf"/>
</dbReference>
<dbReference type="AlphaFoldDB" id="A0AAU4K782"/>
<dbReference type="SUPFAM" id="SSF51679">
    <property type="entry name" value="Bacterial luciferase-like"/>
    <property type="match status" value="1"/>
</dbReference>
<dbReference type="Gene3D" id="3.20.20.30">
    <property type="entry name" value="Luciferase-like domain"/>
    <property type="match status" value="1"/>
</dbReference>
<dbReference type="InterPro" id="IPR019951">
    <property type="entry name" value="F420_OxRdatse_Rv3520c_pred"/>
</dbReference>
<name>A0AAU4K782_9NOCA</name>
<evidence type="ECO:0000313" key="3">
    <source>
        <dbReference type="EMBL" id="WUM21787.1"/>
    </source>
</evidence>
<dbReference type="CDD" id="cd01097">
    <property type="entry name" value="Tetrahydromethanopterin_reductase"/>
    <property type="match status" value="1"/>
</dbReference>
<keyword evidence="1" id="KW-0560">Oxidoreductase</keyword>
<accession>A0AAU4K782</accession>
<gene>
    <name evidence="3" type="ORF">OG579_08470</name>
</gene>
<dbReference type="InterPro" id="IPR011251">
    <property type="entry name" value="Luciferase-like_dom"/>
</dbReference>
<sequence>MRIGMGINYAGDFSETINNLLEFEAAGLDRVAVPEAYSYDAVSQLGYIAAKTETLELATGILPLFTRTPTNIAMTAAGLDYISGGRAVLGIGASGPQVIEGFHGVKYDAPLGRAREYADICRKVWKRERVEYEGKYYKLPLTKEDGGTGLGKPLKLINHPIRDRIPMALAAIGPKNVALAAEKFEEWQPIFFHPDHVDAAFGEPLKAGKAKRDAELGELQISVTTALLISDDDTAKDNARALVSHQVALYVGGMGARGKNFYNDLAVRYGYVDEAKTIQDLYLDGKKQEAADAVPDDLVRQISLIGSASEVKDRVQAFEAGGVTMALATPMDVDHAANVQQVRLLKEMIS</sequence>
<keyword evidence="4" id="KW-1185">Reference proteome</keyword>
<evidence type="ECO:0000313" key="4">
    <source>
        <dbReference type="Proteomes" id="UP001432128"/>
    </source>
</evidence>
<organism evidence="3 4">
    <name type="scientific">Williamsia herbipolensis</name>
    <dbReference type="NCBI Taxonomy" id="1603258"/>
    <lineage>
        <taxon>Bacteria</taxon>
        <taxon>Bacillati</taxon>
        <taxon>Actinomycetota</taxon>
        <taxon>Actinomycetes</taxon>
        <taxon>Mycobacteriales</taxon>
        <taxon>Nocardiaceae</taxon>
        <taxon>Williamsia</taxon>
    </lineage>
</organism>